<dbReference type="PANTHER" id="PTHR33164:SF104">
    <property type="entry name" value="TRANSCRIPTIONAL REGULATORY PROTEIN"/>
    <property type="match status" value="1"/>
</dbReference>
<dbReference type="Gene3D" id="1.10.10.10">
    <property type="entry name" value="Winged helix-like DNA-binding domain superfamily/Winged helix DNA-binding domain"/>
    <property type="match status" value="1"/>
</dbReference>
<feature type="domain" description="HTH marR-type" evidence="4">
    <location>
        <begin position="27"/>
        <end position="163"/>
    </location>
</feature>
<evidence type="ECO:0000256" key="1">
    <source>
        <dbReference type="ARBA" id="ARBA00023015"/>
    </source>
</evidence>
<dbReference type="InterPro" id="IPR023187">
    <property type="entry name" value="Tscrpt_reg_MarR-type_CS"/>
</dbReference>
<gene>
    <name evidence="5" type="ORF">FS320_10905</name>
</gene>
<dbReference type="AlphaFoldDB" id="A0A5N7MHV2"/>
<evidence type="ECO:0000256" key="2">
    <source>
        <dbReference type="ARBA" id="ARBA00023125"/>
    </source>
</evidence>
<dbReference type="SUPFAM" id="SSF46785">
    <property type="entry name" value="Winged helix' DNA-binding domain"/>
    <property type="match status" value="1"/>
</dbReference>
<dbReference type="GO" id="GO:0003700">
    <property type="term" value="F:DNA-binding transcription factor activity"/>
    <property type="evidence" value="ECO:0007669"/>
    <property type="project" value="InterPro"/>
</dbReference>
<dbReference type="Proteomes" id="UP000403266">
    <property type="component" value="Unassembled WGS sequence"/>
</dbReference>
<keyword evidence="2" id="KW-0238">DNA-binding</keyword>
<dbReference type="PRINTS" id="PR00598">
    <property type="entry name" value="HTHMARR"/>
</dbReference>
<sequence>MSNMMQLHRNKRSFAVVQDMQEPSDSVTDAWVHLVRAGREVVGQIEAELRGADFPSLSWYDVLLHLKRRPDGRSSPREIEDAGLFEQYNLSRLLDRMETEGLVRRVPYPGDKRRQLVEITEEGRSLQRRMWGVYGPAINRSIGEKLTDEEATHLAALLLKLMRSENT</sequence>
<name>A0A5N7MHV2_9HYPH</name>
<organism evidence="5 6">
    <name type="scientific">Microvirga tunisiensis</name>
    <dbReference type="NCBI Taxonomy" id="2108360"/>
    <lineage>
        <taxon>Bacteria</taxon>
        <taxon>Pseudomonadati</taxon>
        <taxon>Pseudomonadota</taxon>
        <taxon>Alphaproteobacteria</taxon>
        <taxon>Hyphomicrobiales</taxon>
        <taxon>Methylobacteriaceae</taxon>
        <taxon>Microvirga</taxon>
    </lineage>
</organism>
<keyword evidence="6" id="KW-1185">Reference proteome</keyword>
<dbReference type="OrthoDB" id="72352at2"/>
<dbReference type="PROSITE" id="PS01117">
    <property type="entry name" value="HTH_MARR_1"/>
    <property type="match status" value="1"/>
</dbReference>
<accession>A0A5N7MHV2</accession>
<dbReference type="GO" id="GO:0006950">
    <property type="term" value="P:response to stress"/>
    <property type="evidence" value="ECO:0007669"/>
    <property type="project" value="TreeGrafter"/>
</dbReference>
<dbReference type="Pfam" id="PF12802">
    <property type="entry name" value="MarR_2"/>
    <property type="match status" value="1"/>
</dbReference>
<dbReference type="InterPro" id="IPR036390">
    <property type="entry name" value="WH_DNA-bd_sf"/>
</dbReference>
<evidence type="ECO:0000256" key="3">
    <source>
        <dbReference type="ARBA" id="ARBA00023163"/>
    </source>
</evidence>
<dbReference type="SMART" id="SM00347">
    <property type="entry name" value="HTH_MARR"/>
    <property type="match status" value="1"/>
</dbReference>
<dbReference type="InterPro" id="IPR000835">
    <property type="entry name" value="HTH_MarR-typ"/>
</dbReference>
<dbReference type="InterPro" id="IPR036388">
    <property type="entry name" value="WH-like_DNA-bd_sf"/>
</dbReference>
<keyword evidence="1" id="KW-0805">Transcription regulation</keyword>
<dbReference type="EMBL" id="VOSK01000030">
    <property type="protein sequence ID" value="MPR25724.1"/>
    <property type="molecule type" value="Genomic_DNA"/>
</dbReference>
<dbReference type="InterPro" id="IPR039422">
    <property type="entry name" value="MarR/SlyA-like"/>
</dbReference>
<reference evidence="5 6" key="1">
    <citation type="journal article" date="2019" name="Syst. Appl. Microbiol.">
        <title>Microvirga tunisiensis sp. nov., a root nodule symbiotic bacterium isolated from Lupinus micranthus and L. luteus grown in Northern Tunisia.</title>
        <authorList>
            <person name="Msaddak A."/>
            <person name="Rejili M."/>
            <person name="Duran D."/>
            <person name="Mars M."/>
            <person name="Palacios J.M."/>
            <person name="Ruiz-Argueso T."/>
            <person name="Rey L."/>
            <person name="Imperial J."/>
        </authorList>
    </citation>
    <scope>NUCLEOTIDE SEQUENCE [LARGE SCALE GENOMIC DNA]</scope>
    <source>
        <strain evidence="5 6">Lmie10</strain>
    </source>
</reference>
<evidence type="ECO:0000313" key="5">
    <source>
        <dbReference type="EMBL" id="MPR25724.1"/>
    </source>
</evidence>
<protein>
    <submittedName>
        <fullName evidence="5">Winged helix-turn-helix transcriptional regulator</fullName>
    </submittedName>
</protein>
<comment type="caution">
    <text evidence="5">The sequence shown here is derived from an EMBL/GenBank/DDBJ whole genome shotgun (WGS) entry which is preliminary data.</text>
</comment>
<proteinExistence type="predicted"/>
<evidence type="ECO:0000259" key="4">
    <source>
        <dbReference type="PROSITE" id="PS50995"/>
    </source>
</evidence>
<dbReference type="PANTHER" id="PTHR33164">
    <property type="entry name" value="TRANSCRIPTIONAL REGULATOR, MARR FAMILY"/>
    <property type="match status" value="1"/>
</dbReference>
<evidence type="ECO:0000313" key="6">
    <source>
        <dbReference type="Proteomes" id="UP000403266"/>
    </source>
</evidence>
<dbReference type="GO" id="GO:0003677">
    <property type="term" value="F:DNA binding"/>
    <property type="evidence" value="ECO:0007669"/>
    <property type="project" value="UniProtKB-KW"/>
</dbReference>
<dbReference type="PROSITE" id="PS50995">
    <property type="entry name" value="HTH_MARR_2"/>
    <property type="match status" value="1"/>
</dbReference>
<keyword evidence="3" id="KW-0804">Transcription</keyword>